<proteinExistence type="predicted"/>
<comment type="caution">
    <text evidence="1">The sequence shown here is derived from an EMBL/GenBank/DDBJ whole genome shotgun (WGS) entry which is preliminary data.</text>
</comment>
<gene>
    <name evidence="1" type="ORF">AVEN_66283_1</name>
</gene>
<evidence type="ECO:0000313" key="1">
    <source>
        <dbReference type="EMBL" id="GBN35812.1"/>
    </source>
</evidence>
<dbReference type="AlphaFoldDB" id="A0A4Y2NA77"/>
<sequence length="116" mass="13051">MTANVIIGPFSFEEQLSAKTVTSTVIADHFESMVRRSMIPGFQQRVILSITIFMKDGASPPKGTYVLQLSENISWMTEFKADTFPSLSHPDRQTQPLGRLAMCLPIVTVYGKIWRN</sequence>
<protein>
    <submittedName>
        <fullName evidence="1">Uncharacterized protein</fullName>
    </submittedName>
</protein>
<reference evidence="1 2" key="1">
    <citation type="journal article" date="2019" name="Sci. Rep.">
        <title>Orb-weaving spider Araneus ventricosus genome elucidates the spidroin gene catalogue.</title>
        <authorList>
            <person name="Kono N."/>
            <person name="Nakamura H."/>
            <person name="Ohtoshi R."/>
            <person name="Moran D.A.P."/>
            <person name="Shinohara A."/>
            <person name="Yoshida Y."/>
            <person name="Fujiwara M."/>
            <person name="Mori M."/>
            <person name="Tomita M."/>
            <person name="Arakawa K."/>
        </authorList>
    </citation>
    <scope>NUCLEOTIDE SEQUENCE [LARGE SCALE GENOMIC DNA]</scope>
</reference>
<accession>A0A4Y2NA77</accession>
<dbReference type="Proteomes" id="UP000499080">
    <property type="component" value="Unassembled WGS sequence"/>
</dbReference>
<name>A0A4Y2NA77_ARAVE</name>
<organism evidence="1 2">
    <name type="scientific">Araneus ventricosus</name>
    <name type="common">Orbweaver spider</name>
    <name type="synonym">Epeira ventricosa</name>
    <dbReference type="NCBI Taxonomy" id="182803"/>
    <lineage>
        <taxon>Eukaryota</taxon>
        <taxon>Metazoa</taxon>
        <taxon>Ecdysozoa</taxon>
        <taxon>Arthropoda</taxon>
        <taxon>Chelicerata</taxon>
        <taxon>Arachnida</taxon>
        <taxon>Araneae</taxon>
        <taxon>Araneomorphae</taxon>
        <taxon>Entelegynae</taxon>
        <taxon>Araneoidea</taxon>
        <taxon>Araneidae</taxon>
        <taxon>Araneus</taxon>
    </lineage>
</organism>
<evidence type="ECO:0000313" key="2">
    <source>
        <dbReference type="Proteomes" id="UP000499080"/>
    </source>
</evidence>
<keyword evidence="2" id="KW-1185">Reference proteome</keyword>
<dbReference type="EMBL" id="BGPR01008750">
    <property type="protein sequence ID" value="GBN35812.1"/>
    <property type="molecule type" value="Genomic_DNA"/>
</dbReference>